<dbReference type="AlphaFoldDB" id="A0AAV1Y8X1"/>
<comment type="caution">
    <text evidence="2">The sequence shown here is derived from an EMBL/GenBank/DDBJ whole genome shotgun (WGS) entry which is preliminary data.</text>
</comment>
<feature type="region of interest" description="Disordered" evidence="1">
    <location>
        <begin position="63"/>
        <end position="86"/>
    </location>
</feature>
<reference evidence="2 3" key="1">
    <citation type="submission" date="2024-03" db="EMBL/GenBank/DDBJ databases">
        <authorList>
            <person name="Martinez-Hernandez J."/>
        </authorList>
    </citation>
    <scope>NUCLEOTIDE SEQUENCE [LARGE SCALE GENOMIC DNA]</scope>
</reference>
<accession>A0AAV1Y8X1</accession>
<sequence>MRFGEISDQRYVMYDVSKSLTAYIRVARKNVFVSNMFDGANEKNTSIAVDSNKCNLKSELSCSENNNTNSDDKRVVPTGPNPLHNR</sequence>
<gene>
    <name evidence="2" type="ORF">LLUT_LOCUS31372</name>
</gene>
<protein>
    <submittedName>
        <fullName evidence="2">Uncharacterized protein</fullName>
    </submittedName>
</protein>
<proteinExistence type="predicted"/>
<dbReference type="EMBL" id="CAXHTB010000022">
    <property type="protein sequence ID" value="CAL0330312.1"/>
    <property type="molecule type" value="Genomic_DNA"/>
</dbReference>
<name>A0AAV1Y8X1_LUPLU</name>
<evidence type="ECO:0000256" key="1">
    <source>
        <dbReference type="SAM" id="MobiDB-lite"/>
    </source>
</evidence>
<evidence type="ECO:0000313" key="3">
    <source>
        <dbReference type="Proteomes" id="UP001497480"/>
    </source>
</evidence>
<keyword evidence="3" id="KW-1185">Reference proteome</keyword>
<organism evidence="2 3">
    <name type="scientific">Lupinus luteus</name>
    <name type="common">European yellow lupine</name>
    <dbReference type="NCBI Taxonomy" id="3873"/>
    <lineage>
        <taxon>Eukaryota</taxon>
        <taxon>Viridiplantae</taxon>
        <taxon>Streptophyta</taxon>
        <taxon>Embryophyta</taxon>
        <taxon>Tracheophyta</taxon>
        <taxon>Spermatophyta</taxon>
        <taxon>Magnoliopsida</taxon>
        <taxon>eudicotyledons</taxon>
        <taxon>Gunneridae</taxon>
        <taxon>Pentapetalae</taxon>
        <taxon>rosids</taxon>
        <taxon>fabids</taxon>
        <taxon>Fabales</taxon>
        <taxon>Fabaceae</taxon>
        <taxon>Papilionoideae</taxon>
        <taxon>50 kb inversion clade</taxon>
        <taxon>genistoids sensu lato</taxon>
        <taxon>core genistoids</taxon>
        <taxon>Genisteae</taxon>
        <taxon>Lupinus</taxon>
    </lineage>
</organism>
<evidence type="ECO:0000313" key="2">
    <source>
        <dbReference type="EMBL" id="CAL0330312.1"/>
    </source>
</evidence>
<dbReference type="Proteomes" id="UP001497480">
    <property type="component" value="Unassembled WGS sequence"/>
</dbReference>